<dbReference type="EMBL" id="CM007387">
    <property type="protein sequence ID" value="ONK65648.1"/>
    <property type="molecule type" value="Genomic_DNA"/>
</dbReference>
<feature type="compositionally biased region" description="Basic and acidic residues" evidence="1">
    <location>
        <begin position="30"/>
        <end position="55"/>
    </location>
</feature>
<feature type="compositionally biased region" description="Basic and acidic residues" evidence="1">
    <location>
        <begin position="144"/>
        <end position="154"/>
    </location>
</feature>
<feature type="region of interest" description="Disordered" evidence="1">
    <location>
        <begin position="29"/>
        <end position="65"/>
    </location>
</feature>
<protein>
    <submittedName>
        <fullName evidence="2">Uncharacterized protein</fullName>
    </submittedName>
</protein>
<evidence type="ECO:0000256" key="1">
    <source>
        <dbReference type="SAM" id="MobiDB-lite"/>
    </source>
</evidence>
<sequence>MAASHLSVWFSTRNPKVLTTIKLKIKTITRRREGEGEKKEEEGGETERKKKILGEEKEEEDEGLRALPGHSPYVLRVRSSGKPLLRFAIKVRPRFPAWPGTPGFILCLDCQVSHSLKASGSSMGTHRLRSCDAAPGRSAIKKRQAGEKTQGREP</sequence>
<gene>
    <name evidence="2" type="ORF">A4U43_C07F39240</name>
</gene>
<name>A0A5P1EI74_ASPOF</name>
<feature type="region of interest" description="Disordered" evidence="1">
    <location>
        <begin position="118"/>
        <end position="154"/>
    </location>
</feature>
<proteinExistence type="predicted"/>
<organism evidence="2 3">
    <name type="scientific">Asparagus officinalis</name>
    <name type="common">Garden asparagus</name>
    <dbReference type="NCBI Taxonomy" id="4686"/>
    <lineage>
        <taxon>Eukaryota</taxon>
        <taxon>Viridiplantae</taxon>
        <taxon>Streptophyta</taxon>
        <taxon>Embryophyta</taxon>
        <taxon>Tracheophyta</taxon>
        <taxon>Spermatophyta</taxon>
        <taxon>Magnoliopsida</taxon>
        <taxon>Liliopsida</taxon>
        <taxon>Asparagales</taxon>
        <taxon>Asparagaceae</taxon>
        <taxon>Asparagoideae</taxon>
        <taxon>Asparagus</taxon>
    </lineage>
</organism>
<reference evidence="3" key="1">
    <citation type="journal article" date="2017" name="Nat. Commun.">
        <title>The asparagus genome sheds light on the origin and evolution of a young Y chromosome.</title>
        <authorList>
            <person name="Harkess A."/>
            <person name="Zhou J."/>
            <person name="Xu C."/>
            <person name="Bowers J.E."/>
            <person name="Van der Hulst R."/>
            <person name="Ayyampalayam S."/>
            <person name="Mercati F."/>
            <person name="Riccardi P."/>
            <person name="McKain M.R."/>
            <person name="Kakrana A."/>
            <person name="Tang H."/>
            <person name="Ray J."/>
            <person name="Groenendijk J."/>
            <person name="Arikit S."/>
            <person name="Mathioni S.M."/>
            <person name="Nakano M."/>
            <person name="Shan H."/>
            <person name="Telgmann-Rauber A."/>
            <person name="Kanno A."/>
            <person name="Yue Z."/>
            <person name="Chen H."/>
            <person name="Li W."/>
            <person name="Chen Y."/>
            <person name="Xu X."/>
            <person name="Zhang Y."/>
            <person name="Luo S."/>
            <person name="Chen H."/>
            <person name="Gao J."/>
            <person name="Mao Z."/>
            <person name="Pires J.C."/>
            <person name="Luo M."/>
            <person name="Kudrna D."/>
            <person name="Wing R.A."/>
            <person name="Meyers B.C."/>
            <person name="Yi K."/>
            <person name="Kong H."/>
            <person name="Lavrijsen P."/>
            <person name="Sunseri F."/>
            <person name="Falavigna A."/>
            <person name="Ye Y."/>
            <person name="Leebens-Mack J.H."/>
            <person name="Chen G."/>
        </authorList>
    </citation>
    <scope>NUCLEOTIDE SEQUENCE [LARGE SCALE GENOMIC DNA]</scope>
    <source>
        <strain evidence="3">cv. DH0086</strain>
    </source>
</reference>
<dbReference type="AlphaFoldDB" id="A0A5P1EI74"/>
<accession>A0A5P1EI74</accession>
<dbReference type="Proteomes" id="UP000243459">
    <property type="component" value="Chromosome 7"/>
</dbReference>
<keyword evidence="3" id="KW-1185">Reference proteome</keyword>
<dbReference type="Gramene" id="ONK65648">
    <property type="protein sequence ID" value="ONK65648"/>
    <property type="gene ID" value="A4U43_C07F39240"/>
</dbReference>
<evidence type="ECO:0000313" key="3">
    <source>
        <dbReference type="Proteomes" id="UP000243459"/>
    </source>
</evidence>
<evidence type="ECO:0000313" key="2">
    <source>
        <dbReference type="EMBL" id="ONK65648.1"/>
    </source>
</evidence>